<evidence type="ECO:0000256" key="1">
    <source>
        <dbReference type="PROSITE-ProRule" id="PRU00289"/>
    </source>
</evidence>
<organism evidence="4">
    <name type="scientific">Streptomyces sp. CMC78</name>
    <dbReference type="NCBI Taxonomy" id="3231512"/>
    <lineage>
        <taxon>Bacteria</taxon>
        <taxon>Bacillati</taxon>
        <taxon>Actinomycetota</taxon>
        <taxon>Actinomycetes</taxon>
        <taxon>Kitasatosporales</taxon>
        <taxon>Streptomycetaceae</taxon>
        <taxon>Streptomyces</taxon>
    </lineage>
</organism>
<geneLocation type="plasmid" evidence="4">
    <name>pCMC78_01</name>
</geneLocation>
<dbReference type="InterPro" id="IPR027417">
    <property type="entry name" value="P-loop_NTPase"/>
</dbReference>
<evidence type="ECO:0000313" key="4">
    <source>
        <dbReference type="EMBL" id="BFP57584.1"/>
    </source>
</evidence>
<dbReference type="RefSeq" id="WP_319602204.1">
    <property type="nucleotide sequence ID" value="NZ_AP035885.1"/>
</dbReference>
<protein>
    <recommendedName>
        <fullName evidence="3">FtsK domain-containing protein</fullName>
    </recommendedName>
</protein>
<dbReference type="EMBL" id="AP035885">
    <property type="protein sequence ID" value="BFP57584.1"/>
    <property type="molecule type" value="Genomic_DNA"/>
</dbReference>
<dbReference type="KEGG" id="stcm:SCMC78_73910"/>
<dbReference type="AlphaFoldDB" id="A0AB33KUQ5"/>
<evidence type="ECO:0000259" key="3">
    <source>
        <dbReference type="PROSITE" id="PS50901"/>
    </source>
</evidence>
<feature type="compositionally biased region" description="Low complexity" evidence="2">
    <location>
        <begin position="74"/>
        <end position="86"/>
    </location>
</feature>
<accession>A0AB33KUQ5</accession>
<dbReference type="PROSITE" id="PS50901">
    <property type="entry name" value="FTSK"/>
    <property type="match status" value="1"/>
</dbReference>
<feature type="region of interest" description="Disordered" evidence="2">
    <location>
        <begin position="584"/>
        <end position="606"/>
    </location>
</feature>
<dbReference type="GO" id="GO:0005524">
    <property type="term" value="F:ATP binding"/>
    <property type="evidence" value="ECO:0007669"/>
    <property type="project" value="UniProtKB-UniRule"/>
</dbReference>
<feature type="binding site" evidence="1">
    <location>
        <begin position="325"/>
        <end position="332"/>
    </location>
    <ligand>
        <name>ATP</name>
        <dbReference type="ChEBI" id="CHEBI:30616"/>
    </ligand>
</feature>
<keyword evidence="4" id="KW-0614">Plasmid</keyword>
<keyword evidence="1" id="KW-0067">ATP-binding</keyword>
<gene>
    <name evidence="4" type="ORF">SCMC78_73910</name>
</gene>
<evidence type="ECO:0000256" key="2">
    <source>
        <dbReference type="SAM" id="MobiDB-lite"/>
    </source>
</evidence>
<feature type="compositionally biased region" description="Low complexity" evidence="2">
    <location>
        <begin position="584"/>
        <end position="601"/>
    </location>
</feature>
<reference evidence="4" key="1">
    <citation type="submission" date="2024-07" db="EMBL/GenBank/DDBJ databases">
        <title>Complete genome sequences of cellulolytic bacteria, Kitasatospora sp. CMC57 and Streptomyces sp. CMC78, isolated from Japanese agricultural soil.</title>
        <authorList>
            <person name="Hashimoto T."/>
            <person name="Ito M."/>
            <person name="Iwamoto M."/>
            <person name="Fukahori D."/>
            <person name="Shoda T."/>
            <person name="Sakoda M."/>
            <person name="Morohoshi T."/>
            <person name="Mitsuboshi M."/>
            <person name="Nishizawa T."/>
        </authorList>
    </citation>
    <scope>NUCLEOTIDE SEQUENCE</scope>
    <source>
        <strain evidence="4">CMC78</strain>
        <plasmid evidence="4">pCMC78_01</plasmid>
    </source>
</reference>
<dbReference type="Gene3D" id="3.40.50.300">
    <property type="entry name" value="P-loop containing nucleotide triphosphate hydrolases"/>
    <property type="match status" value="1"/>
</dbReference>
<keyword evidence="1" id="KW-0547">Nucleotide-binding</keyword>
<dbReference type="GO" id="GO:0003677">
    <property type="term" value="F:DNA binding"/>
    <property type="evidence" value="ECO:0007669"/>
    <property type="project" value="InterPro"/>
</dbReference>
<sequence>MNKPNLARLTAMRDTTSLKLAPLAAAVNRELDVAAWLCAPVASRWDGEADRRMQLRTPENLKKLMTAQREHTSARATASVARSQRAAARKASRNPLSAARRSAAVADKAANAHRKEARIALKAAKVNYPSTLTATAVKAHTLHVLPAGIASWALSTPVDWALWPASVSAGLIAANALVLKLGRRKVQATLPDELSAEERALMQRLDPSHWVQHADARGLGGTVTTPPQITPAGIVCEVRLDGKWSPKELAGKADAVRALLGMKTATRMEIGKGSQGDWAKIVIRTRSASDGLDLNGWKPGDAWAVDTVTGETVPVPLGKRILIAGTSGSGKSTSARPLLAEASERPDHRLVIFDRKYVEGRTWEHRARVACELDDMRTVTQELIAEGEERLQDLPRGEDTVQISTRRPRITVFVDEMGELLSDCAAKYKDEDGKNADYLDVIAGLRTIARKYRAAEIILVPATQKPTLSGDGHGLDSQIAGQLTVRLALAVATSTETQSVFGPDAIEKGWRAHELPMPWVALMRDQDKGPKQRINPIRMRWMTAQQVIDLPDRPVWARDTATAGVPAAQPEAKRPALRLVKDAPAAPASVPAARPAPAAEPGTNRQKVLDAVRNGARTNRDVVDRTGINKGTVSKLVKALSESGDLVKHPDHGLVLGGAEEVSA</sequence>
<feature type="region of interest" description="Disordered" evidence="2">
    <location>
        <begin position="70"/>
        <end position="100"/>
    </location>
</feature>
<proteinExistence type="predicted"/>
<dbReference type="InterPro" id="IPR002789">
    <property type="entry name" value="HerA_central"/>
</dbReference>
<name>A0AB33KUQ5_9ACTN</name>
<dbReference type="SUPFAM" id="SSF52540">
    <property type="entry name" value="P-loop containing nucleoside triphosphate hydrolases"/>
    <property type="match status" value="1"/>
</dbReference>
<dbReference type="Pfam" id="PF01935">
    <property type="entry name" value="DUF87"/>
    <property type="match status" value="1"/>
</dbReference>
<feature type="domain" description="FtsK" evidence="3">
    <location>
        <begin position="310"/>
        <end position="498"/>
    </location>
</feature>
<dbReference type="InterPro" id="IPR002543">
    <property type="entry name" value="FtsK_dom"/>
</dbReference>